<protein>
    <submittedName>
        <fullName evidence="1">Uncharacterized protein</fullName>
    </submittedName>
</protein>
<evidence type="ECO:0000313" key="2">
    <source>
        <dbReference type="Proteomes" id="UP000784294"/>
    </source>
</evidence>
<name>A0A3S5BYT9_9PLAT</name>
<dbReference type="EMBL" id="CAAALY010070860">
    <property type="protein sequence ID" value="VEL24958.1"/>
    <property type="molecule type" value="Genomic_DNA"/>
</dbReference>
<keyword evidence="2" id="KW-1185">Reference proteome</keyword>
<comment type="caution">
    <text evidence="1">The sequence shown here is derived from an EMBL/GenBank/DDBJ whole genome shotgun (WGS) entry which is preliminary data.</text>
</comment>
<evidence type="ECO:0000313" key="1">
    <source>
        <dbReference type="EMBL" id="VEL24958.1"/>
    </source>
</evidence>
<dbReference type="Proteomes" id="UP000784294">
    <property type="component" value="Unassembled WGS sequence"/>
</dbReference>
<organism evidence="1 2">
    <name type="scientific">Protopolystoma xenopodis</name>
    <dbReference type="NCBI Taxonomy" id="117903"/>
    <lineage>
        <taxon>Eukaryota</taxon>
        <taxon>Metazoa</taxon>
        <taxon>Spiralia</taxon>
        <taxon>Lophotrochozoa</taxon>
        <taxon>Platyhelminthes</taxon>
        <taxon>Monogenea</taxon>
        <taxon>Polyopisthocotylea</taxon>
        <taxon>Polystomatidea</taxon>
        <taxon>Polystomatidae</taxon>
        <taxon>Protopolystoma</taxon>
    </lineage>
</organism>
<gene>
    <name evidence="1" type="ORF">PXEA_LOCUS18398</name>
</gene>
<reference evidence="1" key="1">
    <citation type="submission" date="2018-11" db="EMBL/GenBank/DDBJ databases">
        <authorList>
            <consortium name="Pathogen Informatics"/>
        </authorList>
    </citation>
    <scope>NUCLEOTIDE SEQUENCE</scope>
</reference>
<accession>A0A3S5BYT9</accession>
<dbReference type="AlphaFoldDB" id="A0A3S5BYT9"/>
<sequence length="83" mass="9539">MIAALTSPTTSTTKRAQLTLRWQISRAGYRRRVALDFCRLHFAQKTSAHPPTVVMTTCRYHSDEGVFQAQLLLFPRHLSLFHP</sequence>
<proteinExistence type="predicted"/>